<reference evidence="2 3" key="1">
    <citation type="submission" date="2015-05" db="EMBL/GenBank/DDBJ databases">
        <authorList>
            <person name="Wang D.B."/>
            <person name="Wang M."/>
        </authorList>
    </citation>
    <scope>NUCLEOTIDE SEQUENCE [LARGE SCALE GENOMIC DNA]</scope>
    <source>
        <strain evidence="2">VL1</strain>
    </source>
</reference>
<proteinExistence type="predicted"/>
<protein>
    <recommendedName>
        <fullName evidence="4">Secreted protein</fullName>
    </recommendedName>
</protein>
<keyword evidence="3" id="KW-1185">Reference proteome</keyword>
<feature type="signal peptide" evidence="1">
    <location>
        <begin position="1"/>
        <end position="21"/>
    </location>
</feature>
<evidence type="ECO:0008006" key="4">
    <source>
        <dbReference type="Google" id="ProtNLM"/>
    </source>
</evidence>
<gene>
    <name evidence="2" type="ORF">BN1708_007826</name>
</gene>
<evidence type="ECO:0000256" key="1">
    <source>
        <dbReference type="SAM" id="SignalP"/>
    </source>
</evidence>
<organism evidence="2 3">
    <name type="scientific">Verticillium longisporum</name>
    <name type="common">Verticillium dahliae var. longisporum</name>
    <dbReference type="NCBI Taxonomy" id="100787"/>
    <lineage>
        <taxon>Eukaryota</taxon>
        <taxon>Fungi</taxon>
        <taxon>Dikarya</taxon>
        <taxon>Ascomycota</taxon>
        <taxon>Pezizomycotina</taxon>
        <taxon>Sordariomycetes</taxon>
        <taxon>Hypocreomycetidae</taxon>
        <taxon>Glomerellales</taxon>
        <taxon>Plectosphaerellaceae</taxon>
        <taxon>Verticillium</taxon>
    </lineage>
</organism>
<accession>A0A0G4MWP4</accession>
<feature type="chain" id="PRO_5002567597" description="Secreted protein" evidence="1">
    <location>
        <begin position="22"/>
        <end position="134"/>
    </location>
</feature>
<feature type="non-terminal residue" evidence="2">
    <location>
        <position position="134"/>
    </location>
</feature>
<sequence>MSRPTLMCSSILIMAFRVTISPGVMLHANAACAQTQWQPVNRDRRDEVSVPVRVCQWTRCQCFSSSDACAGCWDMELGTGRWALGVTSVPGLGWQLKSHGPTATVTLIAPPARHGPGVMAGLSQPWESLPTCLA</sequence>
<evidence type="ECO:0000313" key="3">
    <source>
        <dbReference type="Proteomes" id="UP000044602"/>
    </source>
</evidence>
<evidence type="ECO:0000313" key="2">
    <source>
        <dbReference type="EMBL" id="CRK38638.1"/>
    </source>
</evidence>
<keyword evidence="1" id="KW-0732">Signal</keyword>
<dbReference type="EMBL" id="CVQH01025638">
    <property type="protein sequence ID" value="CRK38638.1"/>
    <property type="molecule type" value="Genomic_DNA"/>
</dbReference>
<dbReference type="Proteomes" id="UP000044602">
    <property type="component" value="Unassembled WGS sequence"/>
</dbReference>
<dbReference type="AlphaFoldDB" id="A0A0G4MWP4"/>
<name>A0A0G4MWP4_VERLO</name>